<protein>
    <submittedName>
        <fullName evidence="2">Uncharacterized protein</fullName>
    </submittedName>
</protein>
<dbReference type="AlphaFoldDB" id="A0A6C0C4A7"/>
<sequence>MNMIIQQQLNDEKLRFLQELDAMGVLNEDVNSIIAKFSPPKIKKRKNIKLKQSQNSIYKNCVVLPYCGKIIKDNCYAMRKNHGLYTQCKRKRDDNDYCECCSEAAKNSSTEKPPYGDIRERDMLVANKELVGIITYGNVLEKLNIDKKQAEKDAMLLGWTIPDIQWEITKKKRGRPKKKRDITFVEDTDDEDENIPETSPNDNATDDDILTYLLCKCDE</sequence>
<proteinExistence type="predicted"/>
<accession>A0A6C0C4A7</accession>
<evidence type="ECO:0000313" key="2">
    <source>
        <dbReference type="EMBL" id="QHS98353.1"/>
    </source>
</evidence>
<reference evidence="2" key="1">
    <citation type="journal article" date="2020" name="Nature">
        <title>Giant virus diversity and host interactions through global metagenomics.</title>
        <authorList>
            <person name="Schulz F."/>
            <person name="Roux S."/>
            <person name="Paez-Espino D."/>
            <person name="Jungbluth S."/>
            <person name="Walsh D.A."/>
            <person name="Denef V.J."/>
            <person name="McMahon K.D."/>
            <person name="Konstantinidis K.T."/>
            <person name="Eloe-Fadrosh E.A."/>
            <person name="Kyrpides N.C."/>
            <person name="Woyke T."/>
        </authorList>
    </citation>
    <scope>NUCLEOTIDE SEQUENCE</scope>
    <source>
        <strain evidence="2">GVMAG-M-3300020185-18</strain>
    </source>
</reference>
<dbReference type="EMBL" id="MN739316">
    <property type="protein sequence ID" value="QHS98353.1"/>
    <property type="molecule type" value="Genomic_DNA"/>
</dbReference>
<name>A0A6C0C4A7_9ZZZZ</name>
<organism evidence="2">
    <name type="scientific">viral metagenome</name>
    <dbReference type="NCBI Taxonomy" id="1070528"/>
    <lineage>
        <taxon>unclassified sequences</taxon>
        <taxon>metagenomes</taxon>
        <taxon>organismal metagenomes</taxon>
    </lineage>
</organism>
<feature type="region of interest" description="Disordered" evidence="1">
    <location>
        <begin position="179"/>
        <end position="206"/>
    </location>
</feature>
<evidence type="ECO:0000256" key="1">
    <source>
        <dbReference type="SAM" id="MobiDB-lite"/>
    </source>
</evidence>
<feature type="compositionally biased region" description="Acidic residues" evidence="1">
    <location>
        <begin position="184"/>
        <end position="195"/>
    </location>
</feature>